<name>A0A200HRR3_9ENTE</name>
<evidence type="ECO:0000313" key="2">
    <source>
        <dbReference type="Proteomes" id="UP000196503"/>
    </source>
</evidence>
<protein>
    <recommendedName>
        <fullName evidence="3">Helicase C-terminal domain-containing protein</fullName>
    </recommendedName>
</protein>
<dbReference type="Proteomes" id="UP000196503">
    <property type="component" value="Unassembled WGS sequence"/>
</dbReference>
<sequence>MLTMPISGKKSLQQYLGRLLRNLDEKEKLYVFDYVDYAIPMMYRMYQKRLSYYRKAGYSIMTDIHSNQYKSELITQNYREIFEKDILNCQQVHFIYSYLSQSEATWLVEISMKKKIQIVLLLDKKIANQPHLQSCLVNIETNGGQCIYLEKIRQSV</sequence>
<evidence type="ECO:0008006" key="3">
    <source>
        <dbReference type="Google" id="ProtNLM"/>
    </source>
</evidence>
<evidence type="ECO:0000313" key="1">
    <source>
        <dbReference type="EMBL" id="OUZ14851.1"/>
    </source>
</evidence>
<comment type="caution">
    <text evidence="1">The sequence shown here is derived from an EMBL/GenBank/DDBJ whole genome shotgun (WGS) entry which is preliminary data.</text>
</comment>
<dbReference type="RefSeq" id="WP_087663576.1">
    <property type="nucleotide sequence ID" value="NZ_NIBL01000003.1"/>
</dbReference>
<accession>A0A200HRR3</accession>
<dbReference type="EMBL" id="NIBL01000003">
    <property type="protein sequence ID" value="OUZ14851.1"/>
    <property type="molecule type" value="Genomic_DNA"/>
</dbReference>
<gene>
    <name evidence="1" type="ORF">A5869_001956</name>
</gene>
<reference evidence="1 2" key="1">
    <citation type="submission" date="2017-05" db="EMBL/GenBank/DDBJ databases">
        <title>The Genome Sequence of Enterococcus faecium 2D5_DIV0622.</title>
        <authorList>
            <consortium name="The Broad Institute Genomics Platform"/>
            <consortium name="The Broad Institute Genomic Center for Infectious Diseases"/>
            <person name="Earl A."/>
            <person name="Manson A."/>
            <person name="Schwartman J."/>
            <person name="Gilmore M."/>
            <person name="Abouelleil A."/>
            <person name="Cao P."/>
            <person name="Chapman S."/>
            <person name="Cusick C."/>
            <person name="Shea T."/>
            <person name="Young S."/>
            <person name="Neafsey D."/>
            <person name="Nusbaum C."/>
            <person name="Birren B."/>
        </authorList>
    </citation>
    <scope>NUCLEOTIDE SEQUENCE [LARGE SCALE GENOMIC DNA]</scope>
    <source>
        <strain evidence="1 2">2D5_DIV0622</strain>
    </source>
</reference>
<proteinExistence type="predicted"/>
<dbReference type="InterPro" id="IPR027417">
    <property type="entry name" value="P-loop_NTPase"/>
</dbReference>
<dbReference type="Gene3D" id="3.40.50.300">
    <property type="entry name" value="P-loop containing nucleotide triphosphate hydrolases"/>
    <property type="match status" value="1"/>
</dbReference>
<organism evidence="1 2">
    <name type="scientific">Enterococcus cecorum</name>
    <dbReference type="NCBI Taxonomy" id="44008"/>
    <lineage>
        <taxon>Bacteria</taxon>
        <taxon>Bacillati</taxon>
        <taxon>Bacillota</taxon>
        <taxon>Bacilli</taxon>
        <taxon>Lactobacillales</taxon>
        <taxon>Enterococcaceae</taxon>
        <taxon>Enterococcus</taxon>
    </lineage>
</organism>
<dbReference type="AlphaFoldDB" id="A0A200HRR3"/>